<dbReference type="EMBL" id="JH711576">
    <property type="protein sequence ID" value="EIW83513.1"/>
    <property type="molecule type" value="Genomic_DNA"/>
</dbReference>
<feature type="active site" description="Proton acceptor" evidence="1">
    <location>
        <position position="192"/>
    </location>
</feature>
<keyword evidence="2" id="KW-0732">Signal</keyword>
<evidence type="ECO:0000313" key="4">
    <source>
        <dbReference type="Proteomes" id="UP000053558"/>
    </source>
</evidence>
<keyword evidence="3" id="KW-0645">Protease</keyword>
<proteinExistence type="predicted"/>
<dbReference type="AlphaFoldDB" id="A0A5M3MWI0"/>
<keyword evidence="4" id="KW-1185">Reference proteome</keyword>
<name>A0A5M3MWI0_CONPW</name>
<dbReference type="CDD" id="cd13426">
    <property type="entry name" value="Peptidase_G1"/>
    <property type="match status" value="1"/>
</dbReference>
<dbReference type="Proteomes" id="UP000053558">
    <property type="component" value="Unassembled WGS sequence"/>
</dbReference>
<protein>
    <submittedName>
        <fullName evidence="3">Acidic protease 1</fullName>
    </submittedName>
</protein>
<feature type="signal peptide" evidence="2">
    <location>
        <begin position="1"/>
        <end position="18"/>
    </location>
</feature>
<dbReference type="GO" id="GO:0070007">
    <property type="term" value="F:glutamic-type endopeptidase activity"/>
    <property type="evidence" value="ECO:0007669"/>
    <property type="project" value="InterPro"/>
</dbReference>
<accession>A0A5M3MWI0</accession>
<dbReference type="PRINTS" id="PR00977">
    <property type="entry name" value="SCYTLDPTASE"/>
</dbReference>
<dbReference type="Gene3D" id="2.60.120.700">
    <property type="entry name" value="Peptidase G1"/>
    <property type="match status" value="1"/>
</dbReference>
<keyword evidence="3" id="KW-0378">Hydrolase</keyword>
<dbReference type="PANTHER" id="PTHR37536:SF1">
    <property type="entry name" value="ASPERGILLOPEPSIN, PUTAITVE (AFU_ORTHOLOGUE AFUA_7G01200)"/>
    <property type="match status" value="1"/>
</dbReference>
<reference evidence="4" key="1">
    <citation type="journal article" date="2012" name="Science">
        <title>The Paleozoic origin of enzymatic lignin decomposition reconstructed from 31 fungal genomes.</title>
        <authorList>
            <person name="Floudas D."/>
            <person name="Binder M."/>
            <person name="Riley R."/>
            <person name="Barry K."/>
            <person name="Blanchette R.A."/>
            <person name="Henrissat B."/>
            <person name="Martinez A.T."/>
            <person name="Otillar R."/>
            <person name="Spatafora J.W."/>
            <person name="Yadav J.S."/>
            <person name="Aerts A."/>
            <person name="Benoit I."/>
            <person name="Boyd A."/>
            <person name="Carlson A."/>
            <person name="Copeland A."/>
            <person name="Coutinho P.M."/>
            <person name="de Vries R.P."/>
            <person name="Ferreira P."/>
            <person name="Findley K."/>
            <person name="Foster B."/>
            <person name="Gaskell J."/>
            <person name="Glotzer D."/>
            <person name="Gorecki P."/>
            <person name="Heitman J."/>
            <person name="Hesse C."/>
            <person name="Hori C."/>
            <person name="Igarashi K."/>
            <person name="Jurgens J.A."/>
            <person name="Kallen N."/>
            <person name="Kersten P."/>
            <person name="Kohler A."/>
            <person name="Kuees U."/>
            <person name="Kumar T.K.A."/>
            <person name="Kuo A."/>
            <person name="LaButti K."/>
            <person name="Larrondo L.F."/>
            <person name="Lindquist E."/>
            <person name="Ling A."/>
            <person name="Lombard V."/>
            <person name="Lucas S."/>
            <person name="Lundell T."/>
            <person name="Martin R."/>
            <person name="McLaughlin D.J."/>
            <person name="Morgenstern I."/>
            <person name="Morin E."/>
            <person name="Murat C."/>
            <person name="Nagy L.G."/>
            <person name="Nolan M."/>
            <person name="Ohm R.A."/>
            <person name="Patyshakuliyeva A."/>
            <person name="Rokas A."/>
            <person name="Ruiz-Duenas F.J."/>
            <person name="Sabat G."/>
            <person name="Salamov A."/>
            <person name="Samejima M."/>
            <person name="Schmutz J."/>
            <person name="Slot J.C."/>
            <person name="St John F."/>
            <person name="Stenlid J."/>
            <person name="Sun H."/>
            <person name="Sun S."/>
            <person name="Syed K."/>
            <person name="Tsang A."/>
            <person name="Wiebenga A."/>
            <person name="Young D."/>
            <person name="Pisabarro A."/>
            <person name="Eastwood D.C."/>
            <person name="Martin F."/>
            <person name="Cullen D."/>
            <person name="Grigoriev I.V."/>
            <person name="Hibbett D.S."/>
        </authorList>
    </citation>
    <scope>NUCLEOTIDE SEQUENCE [LARGE SCALE GENOMIC DNA]</scope>
    <source>
        <strain evidence="4">RWD-64-598 SS2</strain>
    </source>
</reference>
<dbReference type="OMA" id="YEMYPAY"/>
<dbReference type="GeneID" id="19198354"/>
<dbReference type="InterPro" id="IPR000250">
    <property type="entry name" value="Peptidase_G1"/>
</dbReference>
<evidence type="ECO:0000256" key="1">
    <source>
        <dbReference type="PIRSR" id="PIRSR600250-50"/>
    </source>
</evidence>
<sequence>MYAFALLTNLILASAAVAIPTSAERHAARVAARNARTSQPLMPLDGAINAATNVTHEEFSQNWAGAVWSKAAGTFKAVTGTFTVPKATGSGSASASAWVGIDGSSCSNAILQTGVDFNADGSYDSWYEWYPDVAHDFSLDISEGDVITVTVTASSKTAGTAVIENTTTGKKVSKALTSSSALCEQDAEWIVEDFEEGGGLVPFANFGTVTFSDATATTGSGSVSPDGATVIDIKQGSTQLTQTTISGNKVTVKYT</sequence>
<dbReference type="OrthoDB" id="2862635at2759"/>
<dbReference type="PANTHER" id="PTHR37536">
    <property type="entry name" value="PUTATIVE (AFU_ORTHOLOGUE AFUA_3G02970)-RELATED"/>
    <property type="match status" value="1"/>
</dbReference>
<evidence type="ECO:0000256" key="2">
    <source>
        <dbReference type="SAM" id="SignalP"/>
    </source>
</evidence>
<dbReference type="InterPro" id="IPR038656">
    <property type="entry name" value="Peptidase_G1_sf"/>
</dbReference>
<dbReference type="SUPFAM" id="SSF49899">
    <property type="entry name" value="Concanavalin A-like lectins/glucanases"/>
    <property type="match status" value="1"/>
</dbReference>
<comment type="caution">
    <text evidence="3">The sequence shown here is derived from an EMBL/GenBank/DDBJ whole genome shotgun (WGS) entry which is preliminary data.</text>
</comment>
<organism evidence="3 4">
    <name type="scientific">Coniophora puteana (strain RWD-64-598)</name>
    <name type="common">Brown rot fungus</name>
    <dbReference type="NCBI Taxonomy" id="741705"/>
    <lineage>
        <taxon>Eukaryota</taxon>
        <taxon>Fungi</taxon>
        <taxon>Dikarya</taxon>
        <taxon>Basidiomycota</taxon>
        <taxon>Agaricomycotina</taxon>
        <taxon>Agaricomycetes</taxon>
        <taxon>Agaricomycetidae</taxon>
        <taxon>Boletales</taxon>
        <taxon>Coniophorineae</taxon>
        <taxon>Coniophoraceae</taxon>
        <taxon>Coniophora</taxon>
    </lineage>
</organism>
<gene>
    <name evidence="3" type="ORF">CONPUDRAFT_102323</name>
</gene>
<dbReference type="GO" id="GO:0006508">
    <property type="term" value="P:proteolysis"/>
    <property type="evidence" value="ECO:0007669"/>
    <property type="project" value="UniProtKB-KW"/>
</dbReference>
<evidence type="ECO:0000313" key="3">
    <source>
        <dbReference type="EMBL" id="EIW83513.1"/>
    </source>
</evidence>
<dbReference type="RefSeq" id="XP_007767247.1">
    <property type="nucleotide sequence ID" value="XM_007769057.1"/>
</dbReference>
<dbReference type="InterPro" id="IPR013320">
    <property type="entry name" value="ConA-like_dom_sf"/>
</dbReference>
<dbReference type="Pfam" id="PF01828">
    <property type="entry name" value="Peptidase_A4"/>
    <property type="match status" value="1"/>
</dbReference>
<feature type="chain" id="PRO_5024363639" evidence="2">
    <location>
        <begin position="19"/>
        <end position="255"/>
    </location>
</feature>
<dbReference type="KEGG" id="cput:CONPUDRAFT_102323"/>